<comment type="function">
    <text evidence="1">An accessory protein needed during the final step in the assembly of 30S ribosomal subunit, possibly for assembly of the head region. Essential for efficient processing of 16S rRNA. May be needed both before and after RbfA during the maturation of 16S rRNA. It has affinity for free ribosomal 30S subunits but not for 70S ribosomes.</text>
</comment>
<feature type="domain" description="Ribosome maturation factor RimM PRC barrel" evidence="3">
    <location>
        <begin position="96"/>
        <end position="157"/>
    </location>
</feature>
<reference evidence="4" key="1">
    <citation type="submission" date="2020-12" db="EMBL/GenBank/DDBJ databases">
        <title>Clostridium thailandense sp. nov., a novel acetogenic bacterium isolated from peat land soil in Thailand.</title>
        <authorList>
            <person name="Chaikitkaew S."/>
            <person name="Birkeland N.K."/>
        </authorList>
    </citation>
    <scope>NUCLEOTIDE SEQUENCE</scope>
    <source>
        <strain evidence="4">PL3</strain>
    </source>
</reference>
<dbReference type="RefSeq" id="WP_218319005.1">
    <property type="nucleotide sequence ID" value="NZ_JAEEGC010000014.1"/>
</dbReference>
<comment type="subunit">
    <text evidence="1">Binds ribosomal protein uS19.</text>
</comment>
<gene>
    <name evidence="1 4" type="primary">rimM</name>
    <name evidence="4" type="ORF">I6U48_03450</name>
</gene>
<dbReference type="NCBIfam" id="TIGR02273">
    <property type="entry name" value="16S_RimM"/>
    <property type="match status" value="1"/>
</dbReference>
<proteinExistence type="inferred from homology"/>
<keyword evidence="1" id="KW-0690">Ribosome biogenesis</keyword>
<organism evidence="4 5">
    <name type="scientific">Clostridium thailandense</name>
    <dbReference type="NCBI Taxonomy" id="2794346"/>
    <lineage>
        <taxon>Bacteria</taxon>
        <taxon>Bacillati</taxon>
        <taxon>Bacillota</taxon>
        <taxon>Clostridia</taxon>
        <taxon>Eubacteriales</taxon>
        <taxon>Clostridiaceae</taxon>
        <taxon>Clostridium</taxon>
    </lineage>
</organism>
<dbReference type="Proteomes" id="UP000694308">
    <property type="component" value="Unassembled WGS sequence"/>
</dbReference>
<keyword evidence="1" id="KW-0698">rRNA processing</keyword>
<comment type="caution">
    <text evidence="4">The sequence shown here is derived from an EMBL/GenBank/DDBJ whole genome shotgun (WGS) entry which is preliminary data.</text>
</comment>
<dbReference type="GO" id="GO:0043022">
    <property type="term" value="F:ribosome binding"/>
    <property type="evidence" value="ECO:0007669"/>
    <property type="project" value="InterPro"/>
</dbReference>
<dbReference type="GO" id="GO:0006364">
    <property type="term" value="P:rRNA processing"/>
    <property type="evidence" value="ECO:0007669"/>
    <property type="project" value="UniProtKB-UniRule"/>
</dbReference>
<feature type="domain" description="RimM N-terminal" evidence="2">
    <location>
        <begin position="7"/>
        <end position="84"/>
    </location>
</feature>
<evidence type="ECO:0000313" key="4">
    <source>
        <dbReference type="EMBL" id="MBV7271971.1"/>
    </source>
</evidence>
<dbReference type="AlphaFoldDB" id="A0A949WPX4"/>
<dbReference type="InterPro" id="IPR011961">
    <property type="entry name" value="RimM"/>
</dbReference>
<name>A0A949WPX4_9CLOT</name>
<protein>
    <recommendedName>
        <fullName evidence="1">Ribosome maturation factor RimM</fullName>
    </recommendedName>
</protein>
<comment type="domain">
    <text evidence="1">The PRC barrel domain binds ribosomal protein uS19.</text>
</comment>
<keyword evidence="1" id="KW-0143">Chaperone</keyword>
<dbReference type="EMBL" id="JAEEGC010000014">
    <property type="protein sequence ID" value="MBV7271971.1"/>
    <property type="molecule type" value="Genomic_DNA"/>
</dbReference>
<comment type="subcellular location">
    <subcellularLocation>
        <location evidence="1">Cytoplasm</location>
    </subcellularLocation>
</comment>
<comment type="similarity">
    <text evidence="1">Belongs to the RimM family.</text>
</comment>
<dbReference type="InterPro" id="IPR002676">
    <property type="entry name" value="RimM_N"/>
</dbReference>
<evidence type="ECO:0000256" key="1">
    <source>
        <dbReference type="HAMAP-Rule" id="MF_00014"/>
    </source>
</evidence>
<evidence type="ECO:0000259" key="3">
    <source>
        <dbReference type="Pfam" id="PF24986"/>
    </source>
</evidence>
<dbReference type="GO" id="GO:0042274">
    <property type="term" value="P:ribosomal small subunit biogenesis"/>
    <property type="evidence" value="ECO:0007669"/>
    <property type="project" value="UniProtKB-UniRule"/>
</dbReference>
<accession>A0A949WPX4</accession>
<dbReference type="Pfam" id="PF24986">
    <property type="entry name" value="PRC_RimM"/>
    <property type="match status" value="1"/>
</dbReference>
<dbReference type="Pfam" id="PF01782">
    <property type="entry name" value="RimM"/>
    <property type="match status" value="1"/>
</dbReference>
<dbReference type="InterPro" id="IPR056792">
    <property type="entry name" value="PRC_RimM"/>
</dbReference>
<evidence type="ECO:0000313" key="5">
    <source>
        <dbReference type="Proteomes" id="UP000694308"/>
    </source>
</evidence>
<dbReference type="PANTHER" id="PTHR33692">
    <property type="entry name" value="RIBOSOME MATURATION FACTOR RIMM"/>
    <property type="match status" value="1"/>
</dbReference>
<keyword evidence="5" id="KW-1185">Reference proteome</keyword>
<dbReference type="GO" id="GO:0005840">
    <property type="term" value="C:ribosome"/>
    <property type="evidence" value="ECO:0007669"/>
    <property type="project" value="InterPro"/>
</dbReference>
<dbReference type="GO" id="GO:0005737">
    <property type="term" value="C:cytoplasm"/>
    <property type="evidence" value="ECO:0007669"/>
    <property type="project" value="UniProtKB-SubCell"/>
</dbReference>
<keyword evidence="1" id="KW-0963">Cytoplasm</keyword>
<sequence length="164" mass="19044">MKQFLAVGQIINTHGIKGELKVYPLTDDIKRFRKLKKVYVNGIEREVVWCKLQNDRVILKIDGIDSIEDAVKYKEKYIEVSREDAIKLPEGRYFVTDIIGCTVLDENGVDLGKIYDVIHTKNNDVYWIKEGKELLIPVLKEIVISIDVENQKIVIKPVETWQEK</sequence>
<dbReference type="PANTHER" id="PTHR33692:SF1">
    <property type="entry name" value="RIBOSOME MATURATION FACTOR RIMM"/>
    <property type="match status" value="1"/>
</dbReference>
<dbReference type="HAMAP" id="MF_00014">
    <property type="entry name" value="Ribosome_mat_RimM"/>
    <property type="match status" value="1"/>
</dbReference>
<evidence type="ECO:0000259" key="2">
    <source>
        <dbReference type="Pfam" id="PF01782"/>
    </source>
</evidence>